<comment type="subunit">
    <text evidence="1">Component of the ribosome quality control complex (RQC).</text>
</comment>
<comment type="similarity">
    <text evidence="1">Belongs to the LTN1 family.</text>
</comment>
<evidence type="ECO:0000256" key="2">
    <source>
        <dbReference type="SAM" id="MobiDB-lite"/>
    </source>
</evidence>
<keyword evidence="1" id="KW-0862">Zinc</keyword>
<keyword evidence="1" id="KW-0833">Ubl conjugation pathway</keyword>
<dbReference type="GO" id="GO:1990116">
    <property type="term" value="P:ribosome-associated ubiquitin-dependent protein catabolic process"/>
    <property type="evidence" value="ECO:0007669"/>
    <property type="project" value="UniProtKB-UniRule"/>
</dbReference>
<keyword evidence="1" id="KW-0863">Zinc-finger</keyword>
<dbReference type="EMBL" id="UYJE01010177">
    <property type="protein sequence ID" value="VDI80483.1"/>
    <property type="molecule type" value="Genomic_DNA"/>
</dbReference>
<comment type="function">
    <text evidence="1">E3 ubiquitin-protein ligase. Component of the ribosome quality control complex (RQC), a ribosome-associated complex that mediates ubiquitination and extraction of incompletely synthesized nascent chains for proteasomal degradation.</text>
</comment>
<dbReference type="UniPathway" id="UPA00143"/>
<dbReference type="Pfam" id="PF22958">
    <property type="entry name" value="Ltn1_1st"/>
    <property type="match status" value="1"/>
</dbReference>
<dbReference type="InterPro" id="IPR011989">
    <property type="entry name" value="ARM-like"/>
</dbReference>
<dbReference type="AlphaFoldDB" id="A0A8B6HIN2"/>
<keyword evidence="5" id="KW-1185">Reference proteome</keyword>
<feature type="compositionally biased region" description="Basic residues" evidence="2">
    <location>
        <begin position="1"/>
        <end position="11"/>
    </location>
</feature>
<dbReference type="GO" id="GO:0061630">
    <property type="term" value="F:ubiquitin protein ligase activity"/>
    <property type="evidence" value="ECO:0007669"/>
    <property type="project" value="UniProtKB-UniRule"/>
</dbReference>
<dbReference type="InterPro" id="IPR016024">
    <property type="entry name" value="ARM-type_fold"/>
</dbReference>
<feature type="domain" description="E3 ubiquitin-protein ligase listerin N-terminal" evidence="3">
    <location>
        <begin position="62"/>
        <end position="370"/>
    </location>
</feature>
<proteinExistence type="inferred from homology"/>
<feature type="compositionally biased region" description="Polar residues" evidence="2">
    <location>
        <begin position="12"/>
        <end position="24"/>
    </location>
</feature>
<dbReference type="EC" id="2.3.2.27" evidence="1"/>
<comment type="caution">
    <text evidence="4">The sequence shown here is derived from an EMBL/GenBank/DDBJ whole genome shotgun (WGS) entry which is preliminary data.</text>
</comment>
<dbReference type="InterPro" id="IPR054476">
    <property type="entry name" value="Ltn1_N"/>
</dbReference>
<name>A0A8B6HIN2_MYTGA</name>
<evidence type="ECO:0000256" key="1">
    <source>
        <dbReference type="RuleBase" id="RU367090"/>
    </source>
</evidence>
<dbReference type="PANTHER" id="PTHR12389">
    <property type="entry name" value="ZINC FINGER PROTEIN 294"/>
    <property type="match status" value="1"/>
</dbReference>
<dbReference type="GO" id="GO:0008270">
    <property type="term" value="F:zinc ion binding"/>
    <property type="evidence" value="ECO:0007669"/>
    <property type="project" value="UniProtKB-KW"/>
</dbReference>
<feature type="non-terminal residue" evidence="4">
    <location>
        <position position="1"/>
    </location>
</feature>
<dbReference type="GO" id="GO:0072344">
    <property type="term" value="P:rescue of stalled ribosome"/>
    <property type="evidence" value="ECO:0007669"/>
    <property type="project" value="UniProtKB-UniRule"/>
</dbReference>
<gene>
    <name evidence="4" type="ORF">MGAL_10B078268</name>
</gene>
<comment type="pathway">
    <text evidence="1">Protein modification; protein ubiquitination.</text>
</comment>
<accession>A0A8B6HIN2</accession>
<dbReference type="SUPFAM" id="SSF48371">
    <property type="entry name" value="ARM repeat"/>
    <property type="match status" value="1"/>
</dbReference>
<dbReference type="Gene3D" id="1.25.10.10">
    <property type="entry name" value="Leucine-rich Repeat Variant"/>
    <property type="match status" value="1"/>
</dbReference>
<dbReference type="GO" id="GO:1990112">
    <property type="term" value="C:RQC complex"/>
    <property type="evidence" value="ECO:0007669"/>
    <property type="project" value="UniProtKB-UniRule"/>
</dbReference>
<dbReference type="GO" id="GO:0043023">
    <property type="term" value="F:ribosomal large subunit binding"/>
    <property type="evidence" value="ECO:0007669"/>
    <property type="project" value="TreeGrafter"/>
</dbReference>
<keyword evidence="1" id="KW-0808">Transferase</keyword>
<protein>
    <recommendedName>
        <fullName evidence="1">E3 ubiquitin-protein ligase listerin</fullName>
        <ecNumber evidence="1">2.3.2.27</ecNumber>
    </recommendedName>
    <alternativeName>
        <fullName evidence="1">RING-type E3 ubiquitin transferase listerin</fullName>
    </alternativeName>
</protein>
<dbReference type="OrthoDB" id="6108at2759"/>
<dbReference type="GO" id="GO:0005829">
    <property type="term" value="C:cytosol"/>
    <property type="evidence" value="ECO:0007669"/>
    <property type="project" value="UniProtKB-UniRule"/>
</dbReference>
<evidence type="ECO:0000313" key="4">
    <source>
        <dbReference type="EMBL" id="VDI80483.1"/>
    </source>
</evidence>
<keyword evidence="1" id="KW-0479">Metal-binding</keyword>
<dbReference type="InterPro" id="IPR039795">
    <property type="entry name" value="LTN1/Rkr1"/>
</dbReference>
<organism evidence="4 5">
    <name type="scientific">Mytilus galloprovincialis</name>
    <name type="common">Mediterranean mussel</name>
    <dbReference type="NCBI Taxonomy" id="29158"/>
    <lineage>
        <taxon>Eukaryota</taxon>
        <taxon>Metazoa</taxon>
        <taxon>Spiralia</taxon>
        <taxon>Lophotrochozoa</taxon>
        <taxon>Mollusca</taxon>
        <taxon>Bivalvia</taxon>
        <taxon>Autobranchia</taxon>
        <taxon>Pteriomorphia</taxon>
        <taxon>Mytilida</taxon>
        <taxon>Mytiloidea</taxon>
        <taxon>Mytilidae</taxon>
        <taxon>Mytilinae</taxon>
        <taxon>Mytilus</taxon>
    </lineage>
</organism>
<reference evidence="4" key="1">
    <citation type="submission" date="2018-11" db="EMBL/GenBank/DDBJ databases">
        <authorList>
            <person name="Alioto T."/>
            <person name="Alioto T."/>
        </authorList>
    </citation>
    <scope>NUCLEOTIDE SEQUENCE</scope>
</reference>
<dbReference type="Proteomes" id="UP000596742">
    <property type="component" value="Unassembled WGS sequence"/>
</dbReference>
<evidence type="ECO:0000313" key="5">
    <source>
        <dbReference type="Proteomes" id="UP000596742"/>
    </source>
</evidence>
<evidence type="ECO:0000259" key="3">
    <source>
        <dbReference type="Pfam" id="PF22958"/>
    </source>
</evidence>
<sequence>MPGHTNKKQSQRTKGNVRPSSSSQAAQLLVTTGTAATGFIGFSGSPGYVPASQVFDDIDNTLDADFRLVLRKLTKKDSTTKVKALQEFSVLCEEKDIEHLKAVLPFWPRIYNKVALDIDHKVRECTQQSMNTLVLRVRKNLAPYLKSLMGSWLLCQCDTYPTVSTAAQQAFQTAFPPAKQTDALVFCKSVVTEYLVDNLLNQTPNTLSDSTTTEQDEMVNKYNRVLTSSLLALRKLITVLPANQIEDLKHLMNTLLKDGKFWKHGKSTITSIKAAMYTFLAGLCQTMPDVAQEFSKKLSPFILNNIDERDPVICPAVWEAVLSLVNFVKDCWTDVSIEKSLWPKLRNLLENGCYGNCSLIAPDLLPFISKVPPDLLKEENKIYVEFLNHMKLG</sequence>
<dbReference type="PANTHER" id="PTHR12389:SF0">
    <property type="entry name" value="E3 UBIQUITIN-PROTEIN LIGASE LISTERIN"/>
    <property type="match status" value="1"/>
</dbReference>
<comment type="catalytic activity">
    <reaction evidence="1">
        <text>S-ubiquitinyl-[E2 ubiquitin-conjugating enzyme]-L-cysteine + [acceptor protein]-L-lysine = [E2 ubiquitin-conjugating enzyme]-L-cysteine + N(6)-ubiquitinyl-[acceptor protein]-L-lysine.</text>
        <dbReference type="EC" id="2.3.2.27"/>
    </reaction>
</comment>
<dbReference type="GO" id="GO:0016567">
    <property type="term" value="P:protein ubiquitination"/>
    <property type="evidence" value="ECO:0007669"/>
    <property type="project" value="UniProtKB-UniPathway"/>
</dbReference>
<feature type="region of interest" description="Disordered" evidence="2">
    <location>
        <begin position="1"/>
        <end position="24"/>
    </location>
</feature>